<keyword evidence="2 3" id="KW-0560">Oxidoreductase</keyword>
<dbReference type="EC" id="1.2.7.8" evidence="3"/>
<evidence type="ECO:0000313" key="5">
    <source>
        <dbReference type="EMBL" id="MDF0590119.1"/>
    </source>
</evidence>
<dbReference type="SUPFAM" id="SSF52518">
    <property type="entry name" value="Thiamin diphosphate-binding fold (THDP-binding)"/>
    <property type="match status" value="2"/>
</dbReference>
<evidence type="ECO:0000256" key="3">
    <source>
        <dbReference type="PIRNR" id="PIRNR006439"/>
    </source>
</evidence>
<dbReference type="EMBL" id="JARFPK010000008">
    <property type="protein sequence ID" value="MDF0590119.1"/>
    <property type="molecule type" value="Genomic_DNA"/>
</dbReference>
<gene>
    <name evidence="5" type="ORF">P0O15_02860</name>
</gene>
<comment type="subunit">
    <text evidence="3">Heterodimer of the IorA and IorB subunits.</text>
</comment>
<proteinExistence type="predicted"/>
<dbReference type="InterPro" id="IPR011766">
    <property type="entry name" value="TPP_enzyme_TPP-bd"/>
</dbReference>
<evidence type="ECO:0000256" key="1">
    <source>
        <dbReference type="ARBA" id="ARBA00022723"/>
    </source>
</evidence>
<dbReference type="InterPro" id="IPR029061">
    <property type="entry name" value="THDP-binding"/>
</dbReference>
<feature type="domain" description="Thiamine pyrophosphate enzyme TPP-binding" evidence="4">
    <location>
        <begin position="381"/>
        <end position="454"/>
    </location>
</feature>
<keyword evidence="3" id="KW-0813">Transport</keyword>
<keyword evidence="3" id="KW-0408">Iron</keyword>
<comment type="cofactor">
    <cofactor evidence="3">
        <name>[4Fe-4S] cluster</name>
        <dbReference type="ChEBI" id="CHEBI:49883"/>
    </cofactor>
    <text evidence="3">Binds 2 [4Fe-4S] clusters. In this family the first cluster has a non-standard and varying [4Fe-4S] binding motif CX(2)CX(2)CX(4-5)CP.</text>
</comment>
<comment type="catalytic activity">
    <reaction evidence="3">
        <text>indole-3-pyruvate + 2 oxidized [2Fe-2S]-[ferredoxin] + CoA = (indol-3-yl)acetyl-CoA + 2 reduced [2Fe-2S]-[ferredoxin] + CO2 + H(+)</text>
        <dbReference type="Rhea" id="RHEA:12645"/>
        <dbReference type="Rhea" id="RHEA-COMP:10000"/>
        <dbReference type="Rhea" id="RHEA-COMP:10001"/>
        <dbReference type="ChEBI" id="CHEBI:15378"/>
        <dbReference type="ChEBI" id="CHEBI:16526"/>
        <dbReference type="ChEBI" id="CHEBI:17640"/>
        <dbReference type="ChEBI" id="CHEBI:33737"/>
        <dbReference type="ChEBI" id="CHEBI:33738"/>
        <dbReference type="ChEBI" id="CHEBI:57271"/>
        <dbReference type="ChEBI" id="CHEBI:57287"/>
        <dbReference type="EC" id="1.2.7.8"/>
    </reaction>
</comment>
<comment type="function">
    <text evidence="3">Catalyzes the ferredoxin-dependent oxidative decarboxylation of arylpyruvates.</text>
</comment>
<dbReference type="InterPro" id="IPR017721">
    <property type="entry name" value="IorA"/>
</dbReference>
<name>A0ABT5X602_9EURY</name>
<dbReference type="PANTHER" id="PTHR43710">
    <property type="entry name" value="2-HYDROXYACYL-COA LYASE"/>
    <property type="match status" value="1"/>
</dbReference>
<dbReference type="CDD" id="cd07034">
    <property type="entry name" value="TPP_PYR_PFOR_IOR-alpha_like"/>
    <property type="match status" value="1"/>
</dbReference>
<dbReference type="PIRSF" id="PIRSF006439">
    <property type="entry name" value="Indolepyruvate_ferr_oxidored"/>
    <property type="match status" value="1"/>
</dbReference>
<keyword evidence="3" id="KW-0249">Electron transport</keyword>
<dbReference type="PANTHER" id="PTHR43710:SF6">
    <property type="entry name" value="INDOLEPYRUVATE OXIDOREDUCTASE SUBUNIT IORA"/>
    <property type="match status" value="1"/>
</dbReference>
<protein>
    <recommendedName>
        <fullName evidence="3">Indolepyruvate oxidoreductase subunit IorA</fullName>
        <shortName evidence="3">IOR</shortName>
        <ecNumber evidence="3">1.2.7.8</ecNumber>
    </recommendedName>
    <alternativeName>
        <fullName evidence="3">Indolepyruvate ferredoxin oxidoreductase subunit alpha</fullName>
    </alternativeName>
</protein>
<dbReference type="Proteomes" id="UP001220010">
    <property type="component" value="Unassembled WGS sequence"/>
</dbReference>
<sequence>MVDMTGYERRAPTGGVAALREALLDLEVALRLYVPGYPVTDAVPALGEGAQMAMNEKVAMEVALGASAAGRRSIVLVKHLGVNLLSDPLSIAPSHSIGAGLVVLAGEDVGPKGSQAEMDIRNYGPLCEIPVLEPSGPGLLFPALQEAYALSEEIRAPAMVRTTFEFAGKDAGSEIISTYNSVNPDKREAGRFGSFDRSVWDLTAKGRHQRYRGAAIPRMRSASERSFLNLLKEGGGDLGIIASGRPASFASKTDHPLLVVGFSHPLPAEAIREFVSEHDKILVAEEPTPFIEARLMLCADIFGKLTGHLPWGRMEEGDMERAADLIISGEEPGPAAPPQRFDERLASKTVCDDCPYLPLYEAVADLPVPVAGDAGCSIRAVRDPPGAVDVVYGLGSSVAVACGFGKKGVAIIGDYAIAHSGLLGLIDAVNNEREVLVVLLNNGVAAMTGGQRVPDLSPVLRAIVPDLQTVDLPSGREEIIELLSLEMARPGVSLVVARGVCPRFGPPP</sequence>
<keyword evidence="3" id="KW-0411">Iron-sulfur</keyword>
<dbReference type="InterPro" id="IPR002880">
    <property type="entry name" value="Pyrv_Fd/Flavodoxin_OxRdtase_N"/>
</dbReference>
<comment type="caution">
    <text evidence="5">The sequence shown here is derived from an EMBL/GenBank/DDBJ whole genome shotgun (WGS) entry which is preliminary data.</text>
</comment>
<dbReference type="InterPro" id="IPR045025">
    <property type="entry name" value="HACL1-like"/>
</dbReference>
<keyword evidence="3" id="KW-0004">4Fe-4S</keyword>
<evidence type="ECO:0000313" key="6">
    <source>
        <dbReference type="Proteomes" id="UP001220010"/>
    </source>
</evidence>
<dbReference type="Pfam" id="PF02775">
    <property type="entry name" value="TPP_enzyme_C"/>
    <property type="match status" value="1"/>
</dbReference>
<evidence type="ECO:0000259" key="4">
    <source>
        <dbReference type="Pfam" id="PF02775"/>
    </source>
</evidence>
<accession>A0ABT5X602</accession>
<reference evidence="5 6" key="1">
    <citation type="submission" date="2023-03" db="EMBL/GenBank/DDBJ databases">
        <title>WGS of Methanotrichaceae archaeon Mx.</title>
        <authorList>
            <person name="Sorokin D.Y."/>
            <person name="Merkel A.Y."/>
        </authorList>
    </citation>
    <scope>NUCLEOTIDE SEQUENCE [LARGE SCALE GENOMIC DNA]</scope>
    <source>
        <strain evidence="5 6">Mx</strain>
    </source>
</reference>
<keyword evidence="1 3" id="KW-0479">Metal-binding</keyword>
<evidence type="ECO:0000256" key="2">
    <source>
        <dbReference type="ARBA" id="ARBA00023002"/>
    </source>
</evidence>
<dbReference type="Gene3D" id="3.40.50.970">
    <property type="match status" value="2"/>
</dbReference>
<keyword evidence="6" id="KW-1185">Reference proteome</keyword>
<organism evidence="5 6">
    <name type="scientific">Candidatus Methanocrinis natronophilus</name>
    <dbReference type="NCBI Taxonomy" id="3033396"/>
    <lineage>
        <taxon>Archaea</taxon>
        <taxon>Methanobacteriati</taxon>
        <taxon>Methanobacteriota</taxon>
        <taxon>Stenosarchaea group</taxon>
        <taxon>Methanomicrobia</taxon>
        <taxon>Methanotrichales</taxon>
        <taxon>Methanotrichaceae</taxon>
        <taxon>Methanocrinis</taxon>
    </lineage>
</organism>